<dbReference type="HAMAP" id="MF_04110">
    <property type="entry name" value="ENDOLYSIN_T4"/>
    <property type="match status" value="1"/>
</dbReference>
<dbReference type="GO" id="GO:0031640">
    <property type="term" value="P:killing of cells of another organism"/>
    <property type="evidence" value="ECO:0007669"/>
    <property type="project" value="UniProtKB-KW"/>
</dbReference>
<organism evidence="8 9">
    <name type="scientific">Cyclobacterium marinum (strain ATCC 25205 / DSM 745 / LMG 13164 / NCIMB 1802)</name>
    <name type="common">Flectobacillus marinus</name>
    <dbReference type="NCBI Taxonomy" id="880070"/>
    <lineage>
        <taxon>Bacteria</taxon>
        <taxon>Pseudomonadati</taxon>
        <taxon>Bacteroidota</taxon>
        <taxon>Cytophagia</taxon>
        <taxon>Cytophagales</taxon>
        <taxon>Cyclobacteriaceae</taxon>
        <taxon>Cyclobacterium</taxon>
    </lineage>
</organism>
<accession>G0J371</accession>
<gene>
    <name evidence="8" type="ordered locus">Cycma_0230</name>
</gene>
<dbReference type="SUPFAM" id="SSF53955">
    <property type="entry name" value="Lysozyme-like"/>
    <property type="match status" value="1"/>
</dbReference>
<dbReference type="InterPro" id="IPR051018">
    <property type="entry name" value="Bacteriophage_GH24"/>
</dbReference>
<keyword evidence="9" id="KW-1185">Reference proteome</keyword>
<dbReference type="HOGENOM" id="CLU_091641_3_1_10"/>
<dbReference type="PANTHER" id="PTHR38107">
    <property type="match status" value="1"/>
</dbReference>
<protein>
    <recommendedName>
        <fullName evidence="7">Lysozyme</fullName>
        <ecNumber evidence="7">3.2.1.17</ecNumber>
    </recommendedName>
</protein>
<dbReference type="GO" id="GO:0009253">
    <property type="term" value="P:peptidoglycan catabolic process"/>
    <property type="evidence" value="ECO:0007669"/>
    <property type="project" value="InterPro"/>
</dbReference>
<dbReference type="InterPro" id="IPR023347">
    <property type="entry name" value="Lysozyme_dom_sf"/>
</dbReference>
<dbReference type="EMBL" id="CP002955">
    <property type="protein sequence ID" value="AEL24012.1"/>
    <property type="molecule type" value="Genomic_DNA"/>
</dbReference>
<keyword evidence="3 7" id="KW-0081">Bacteriolytic enzyme</keyword>
<dbReference type="Pfam" id="PF00959">
    <property type="entry name" value="Phage_lysozyme"/>
    <property type="match status" value="1"/>
</dbReference>
<dbReference type="PANTHER" id="PTHR38107:SF3">
    <property type="entry name" value="LYSOZYME RRRD-RELATED"/>
    <property type="match status" value="1"/>
</dbReference>
<dbReference type="InterPro" id="IPR023346">
    <property type="entry name" value="Lysozyme-like_dom_sf"/>
</dbReference>
<evidence type="ECO:0000313" key="9">
    <source>
        <dbReference type="Proteomes" id="UP000001635"/>
    </source>
</evidence>
<comment type="catalytic activity">
    <reaction evidence="1 7">
        <text>Hydrolysis of (1-&gt;4)-beta-linkages between N-acetylmuramic acid and N-acetyl-D-glucosamine residues in a peptidoglycan and between N-acetyl-D-glucosamine residues in chitodextrins.</text>
        <dbReference type="EC" id="3.2.1.17"/>
    </reaction>
</comment>
<dbReference type="EC" id="3.2.1.17" evidence="7"/>
<dbReference type="KEGG" id="cmr:Cycma_0230"/>
<dbReference type="Proteomes" id="UP000001635">
    <property type="component" value="Chromosome"/>
</dbReference>
<keyword evidence="2 7" id="KW-0929">Antimicrobial</keyword>
<dbReference type="OrthoDB" id="5327667at2"/>
<dbReference type="Gene3D" id="1.10.530.40">
    <property type="match status" value="1"/>
</dbReference>
<proteinExistence type="inferred from homology"/>
<dbReference type="GO" id="GO:0016998">
    <property type="term" value="P:cell wall macromolecule catabolic process"/>
    <property type="evidence" value="ECO:0007669"/>
    <property type="project" value="InterPro"/>
</dbReference>
<evidence type="ECO:0000256" key="5">
    <source>
        <dbReference type="ARBA" id="ARBA00023200"/>
    </source>
</evidence>
<dbReference type="InterPro" id="IPR002196">
    <property type="entry name" value="Glyco_hydro_24"/>
</dbReference>
<keyword evidence="6 7" id="KW-0326">Glycosidase</keyword>
<dbReference type="STRING" id="880070.Cycma_0230"/>
<reference evidence="9" key="1">
    <citation type="submission" date="2011-07" db="EMBL/GenBank/DDBJ databases">
        <title>The complete genome of Cyclobacterium marinum DSM 745.</title>
        <authorList>
            <person name="Lucas S."/>
            <person name="Han J."/>
            <person name="Lapidus A."/>
            <person name="Bruce D."/>
            <person name="Goodwin L."/>
            <person name="Pitluck S."/>
            <person name="Peters L."/>
            <person name="Kyrpides N."/>
            <person name="Mavromatis K."/>
            <person name="Ivanova N."/>
            <person name="Ovchinnikova G."/>
            <person name="Chertkov O."/>
            <person name="Detter J.C."/>
            <person name="Tapia R."/>
            <person name="Han C."/>
            <person name="Land M."/>
            <person name="Hauser L."/>
            <person name="Markowitz V."/>
            <person name="Cheng J.-F."/>
            <person name="Hugenholtz P."/>
            <person name="Woyke T."/>
            <person name="Wu D."/>
            <person name="Tindall B."/>
            <person name="Schuetze A."/>
            <person name="Brambilla E."/>
            <person name="Klenk H.-P."/>
            <person name="Eisen J.A."/>
        </authorList>
    </citation>
    <scope>NUCLEOTIDE SEQUENCE [LARGE SCALE GENOMIC DNA]</scope>
    <source>
        <strain evidence="9">ATCC 25205 / DSM 745 / LMG 13164 / NCIMB 1802</strain>
    </source>
</reference>
<dbReference type="InterPro" id="IPR034690">
    <property type="entry name" value="Endolysin_T4_type"/>
</dbReference>
<evidence type="ECO:0000256" key="6">
    <source>
        <dbReference type="ARBA" id="ARBA00023295"/>
    </source>
</evidence>
<dbReference type="eggNOG" id="COG3772">
    <property type="taxonomic scope" value="Bacteria"/>
</dbReference>
<dbReference type="GO" id="GO:0003796">
    <property type="term" value="F:lysozyme activity"/>
    <property type="evidence" value="ECO:0007669"/>
    <property type="project" value="UniProtKB-EC"/>
</dbReference>
<dbReference type="InterPro" id="IPR033907">
    <property type="entry name" value="Endolysin_autolysin"/>
</dbReference>
<comment type="similarity">
    <text evidence="7">Belongs to the glycosyl hydrolase 24 family.</text>
</comment>
<dbReference type="GO" id="GO:0042742">
    <property type="term" value="P:defense response to bacterium"/>
    <property type="evidence" value="ECO:0007669"/>
    <property type="project" value="UniProtKB-KW"/>
</dbReference>
<evidence type="ECO:0000256" key="4">
    <source>
        <dbReference type="ARBA" id="ARBA00022801"/>
    </source>
</evidence>
<evidence type="ECO:0000256" key="2">
    <source>
        <dbReference type="ARBA" id="ARBA00022529"/>
    </source>
</evidence>
<evidence type="ECO:0000256" key="3">
    <source>
        <dbReference type="ARBA" id="ARBA00022638"/>
    </source>
</evidence>
<sequence length="149" mass="16987">MKTNEAARELIKKSEGLKLNAYICPAGVPTIGYGSTFYPDGKWVKIGDIITQEKAERMLDYTLESFEKQIRYLLSRELNHNQFSALVSFAFNIGLGALKKSTLLKKVNTNRWDPSIRNEFNKWVHAKGKVLPGLVTRRKAEADLYFTKS</sequence>
<keyword evidence="5" id="KW-1035">Host cytoplasm</keyword>
<evidence type="ECO:0000256" key="7">
    <source>
        <dbReference type="RuleBase" id="RU003788"/>
    </source>
</evidence>
<dbReference type="AlphaFoldDB" id="G0J371"/>
<keyword evidence="4 7" id="KW-0378">Hydrolase</keyword>
<evidence type="ECO:0000256" key="1">
    <source>
        <dbReference type="ARBA" id="ARBA00000632"/>
    </source>
</evidence>
<name>G0J371_CYCMS</name>
<dbReference type="RefSeq" id="WP_014018311.1">
    <property type="nucleotide sequence ID" value="NC_015914.1"/>
</dbReference>
<evidence type="ECO:0000313" key="8">
    <source>
        <dbReference type="EMBL" id="AEL24012.1"/>
    </source>
</evidence>
<dbReference type="CDD" id="cd00737">
    <property type="entry name" value="lyz_endolysin_autolysin"/>
    <property type="match status" value="1"/>
</dbReference>